<evidence type="ECO:0000313" key="8">
    <source>
        <dbReference type="Proteomes" id="UP001523234"/>
    </source>
</evidence>
<feature type="transmembrane region" description="Helical" evidence="6">
    <location>
        <begin position="380"/>
        <end position="401"/>
    </location>
</feature>
<keyword evidence="4 6" id="KW-1133">Transmembrane helix</keyword>
<evidence type="ECO:0000256" key="1">
    <source>
        <dbReference type="ARBA" id="ARBA00004651"/>
    </source>
</evidence>
<sequence length="482" mass="53860">MQVTKNYLYNAAYQLLNIIVPILTLPYLARVLGKEAVGIASWTNSLVTYFLLIASLGIVTYGSREIAYVHDNEEKRQKKFWEIQIIHFIAGLVALILYVGFIYGGGALNTRIHNNELFLWYQIWVIFSGIFDISWYFMGLEDFRKTVLRNMMIKIMMTVLIFILVKQPGDVGAYILLLAISQVVGNLSMWLYLLGKFSWPKFSQLDLKGHWKPVFLMFLPTIATQVYLQLNKTMLPFITGATATSGVYDNADKIIKVCLALVTSVGLVMLPRMSAHFAAGEHDKMKAAIHSSMDFVSAIAIPIAAGIAALGPTAMLWFLGKNWGDVGVALVLLTPIIVFIGWSNVIGNQFLIPTQRLHDFTWSVTFGAILNVILNFPLIYLWGVAGAAIATALSEFAVIAYQLVVTRKDMSVLGHFTGIWRYLVAGTVMYFVVSQYVQSHSIGFTSTLVEGTLGFVTYVVMLVLLRAPILTMLCKRVSFRVK</sequence>
<dbReference type="PANTHER" id="PTHR30250:SF11">
    <property type="entry name" value="O-ANTIGEN TRANSPORTER-RELATED"/>
    <property type="match status" value="1"/>
</dbReference>
<evidence type="ECO:0000256" key="3">
    <source>
        <dbReference type="ARBA" id="ARBA00022692"/>
    </source>
</evidence>
<feature type="transmembrane region" description="Helical" evidence="6">
    <location>
        <begin position="118"/>
        <end position="138"/>
    </location>
</feature>
<dbReference type="CDD" id="cd13128">
    <property type="entry name" value="MATE_Wzx_like"/>
    <property type="match status" value="1"/>
</dbReference>
<dbReference type="EMBL" id="JAMWYK010000001">
    <property type="protein sequence ID" value="MCO0831693.1"/>
    <property type="molecule type" value="Genomic_DNA"/>
</dbReference>
<evidence type="ECO:0000256" key="5">
    <source>
        <dbReference type="ARBA" id="ARBA00023136"/>
    </source>
</evidence>
<dbReference type="PANTHER" id="PTHR30250">
    <property type="entry name" value="PST FAMILY PREDICTED COLANIC ACID TRANSPORTER"/>
    <property type="match status" value="1"/>
</dbReference>
<dbReference type="RefSeq" id="WP_252442185.1">
    <property type="nucleotide sequence ID" value="NZ_JAMWYK010000001.1"/>
</dbReference>
<gene>
    <name evidence="7" type="ORF">NFX39_01110</name>
</gene>
<feature type="transmembrane region" description="Helical" evidence="6">
    <location>
        <begin position="453"/>
        <end position="474"/>
    </location>
</feature>
<feature type="transmembrane region" description="Helical" evidence="6">
    <location>
        <begin position="326"/>
        <end position="345"/>
    </location>
</feature>
<dbReference type="InterPro" id="IPR050833">
    <property type="entry name" value="Poly_Biosynth_Transport"/>
</dbReference>
<evidence type="ECO:0000256" key="6">
    <source>
        <dbReference type="SAM" id="Phobius"/>
    </source>
</evidence>
<feature type="transmembrane region" description="Helical" evidence="6">
    <location>
        <begin position="171"/>
        <end position="193"/>
    </location>
</feature>
<feature type="transmembrane region" description="Helical" evidence="6">
    <location>
        <begin position="41"/>
        <end position="62"/>
    </location>
</feature>
<dbReference type="InterPro" id="IPR002797">
    <property type="entry name" value="Polysacc_synth"/>
</dbReference>
<comment type="subcellular location">
    <subcellularLocation>
        <location evidence="1">Cell membrane</location>
        <topology evidence="1">Multi-pass membrane protein</topology>
    </subcellularLocation>
</comment>
<feature type="transmembrane region" description="Helical" evidence="6">
    <location>
        <begin position="295"/>
        <end position="320"/>
    </location>
</feature>
<keyword evidence="3 6" id="KW-0812">Transmembrane</keyword>
<name>A0ABT0ZNX6_9LACO</name>
<proteinExistence type="predicted"/>
<keyword evidence="2" id="KW-1003">Cell membrane</keyword>
<feature type="transmembrane region" description="Helical" evidence="6">
    <location>
        <begin position="83"/>
        <end position="106"/>
    </location>
</feature>
<dbReference type="Pfam" id="PF01943">
    <property type="entry name" value="Polysacc_synt"/>
    <property type="match status" value="1"/>
</dbReference>
<evidence type="ECO:0000313" key="7">
    <source>
        <dbReference type="EMBL" id="MCO0831693.1"/>
    </source>
</evidence>
<feature type="transmembrane region" description="Helical" evidence="6">
    <location>
        <begin position="147"/>
        <end position="165"/>
    </location>
</feature>
<keyword evidence="8" id="KW-1185">Reference proteome</keyword>
<feature type="transmembrane region" description="Helical" evidence="6">
    <location>
        <begin position="7"/>
        <end position="29"/>
    </location>
</feature>
<comment type="caution">
    <text evidence="7">The sequence shown here is derived from an EMBL/GenBank/DDBJ whole genome shotgun (WGS) entry which is preliminary data.</text>
</comment>
<dbReference type="Proteomes" id="UP001523234">
    <property type="component" value="Unassembled WGS sequence"/>
</dbReference>
<organism evidence="7 8">
    <name type="scientific">Fructobacillus apis</name>
    <dbReference type="NCBI Taxonomy" id="2935017"/>
    <lineage>
        <taxon>Bacteria</taxon>
        <taxon>Bacillati</taxon>
        <taxon>Bacillota</taxon>
        <taxon>Bacilli</taxon>
        <taxon>Lactobacillales</taxon>
        <taxon>Lactobacillaceae</taxon>
        <taxon>Fructobacillus</taxon>
    </lineage>
</organism>
<evidence type="ECO:0000256" key="4">
    <source>
        <dbReference type="ARBA" id="ARBA00022989"/>
    </source>
</evidence>
<evidence type="ECO:0000256" key="2">
    <source>
        <dbReference type="ARBA" id="ARBA00022475"/>
    </source>
</evidence>
<feature type="transmembrane region" description="Helical" evidence="6">
    <location>
        <begin position="357"/>
        <end position="374"/>
    </location>
</feature>
<reference evidence="7 8" key="1">
    <citation type="submission" date="2022-06" db="EMBL/GenBank/DDBJ databases">
        <title>Fructobacillus taiwanensis sp. nov., isolated from the honeybee.</title>
        <authorList>
            <person name="Chen Y.-S."/>
            <person name="Wang L.-T."/>
            <person name="Lee Y.-S."/>
            <person name="Chang Y.-C."/>
            <person name="Wu H.-C."/>
            <person name="Liao C.-Y."/>
            <person name="Chen W.-H."/>
            <person name="Deng J.-N."/>
            <person name="Wang Y.-H."/>
        </authorList>
    </citation>
    <scope>NUCLEOTIDE SEQUENCE [LARGE SCALE GENOMIC DNA]</scope>
    <source>
        <strain evidence="7 8">W13</strain>
    </source>
</reference>
<accession>A0ABT0ZNX6</accession>
<protein>
    <submittedName>
        <fullName evidence="7">Flippase</fullName>
    </submittedName>
</protein>
<feature type="transmembrane region" description="Helical" evidence="6">
    <location>
        <begin position="413"/>
        <end position="433"/>
    </location>
</feature>
<keyword evidence="5 6" id="KW-0472">Membrane</keyword>